<dbReference type="CDD" id="cd02780">
    <property type="entry name" value="MopB_CT_Tetrathionate_Arsenate-R"/>
    <property type="match status" value="1"/>
</dbReference>
<dbReference type="Gene3D" id="3.40.50.740">
    <property type="match status" value="1"/>
</dbReference>
<evidence type="ECO:0000256" key="10">
    <source>
        <dbReference type="SAM" id="MobiDB-lite"/>
    </source>
</evidence>
<proteinExistence type="inferred from homology"/>
<evidence type="ECO:0000256" key="5">
    <source>
        <dbReference type="ARBA" id="ARBA00022723"/>
    </source>
</evidence>
<keyword evidence="3" id="KW-0004">4Fe-4S</keyword>
<dbReference type="Gene3D" id="3.30.200.210">
    <property type="match status" value="1"/>
</dbReference>
<evidence type="ECO:0000256" key="7">
    <source>
        <dbReference type="ARBA" id="ARBA00023002"/>
    </source>
</evidence>
<dbReference type="InterPro" id="IPR006657">
    <property type="entry name" value="MoPterin_dinucl-bd_dom"/>
</dbReference>
<name>A0A3M6Q184_9BURK</name>
<dbReference type="PANTHER" id="PTHR43742">
    <property type="entry name" value="TRIMETHYLAMINE-N-OXIDE REDUCTASE"/>
    <property type="match status" value="1"/>
</dbReference>
<feature type="compositionally biased region" description="Low complexity" evidence="10">
    <location>
        <begin position="17"/>
        <end position="31"/>
    </location>
</feature>
<comment type="caution">
    <text evidence="12">The sequence shown here is derived from an EMBL/GenBank/DDBJ whole genome shotgun (WGS) entry which is preliminary data.</text>
</comment>
<dbReference type="GO" id="GO:0051539">
    <property type="term" value="F:4 iron, 4 sulfur cluster binding"/>
    <property type="evidence" value="ECO:0007669"/>
    <property type="project" value="UniProtKB-KW"/>
</dbReference>
<evidence type="ECO:0000256" key="8">
    <source>
        <dbReference type="ARBA" id="ARBA00023004"/>
    </source>
</evidence>
<evidence type="ECO:0000256" key="2">
    <source>
        <dbReference type="ARBA" id="ARBA00010312"/>
    </source>
</evidence>
<evidence type="ECO:0000256" key="6">
    <source>
        <dbReference type="ARBA" id="ARBA00022729"/>
    </source>
</evidence>
<dbReference type="Gene3D" id="3.40.228.10">
    <property type="entry name" value="Dimethylsulfoxide Reductase, domain 2"/>
    <property type="match status" value="1"/>
</dbReference>
<dbReference type="Gene3D" id="2.40.40.20">
    <property type="match status" value="1"/>
</dbReference>
<dbReference type="SUPFAM" id="SSF53706">
    <property type="entry name" value="Formate dehydrogenase/DMSO reductase, domains 1-3"/>
    <property type="match status" value="1"/>
</dbReference>
<dbReference type="InterPro" id="IPR006963">
    <property type="entry name" value="Mopterin_OxRdtase_4Fe-4S_dom"/>
</dbReference>
<dbReference type="PROSITE" id="PS51669">
    <property type="entry name" value="4FE4S_MOW_BIS_MGD"/>
    <property type="match status" value="1"/>
</dbReference>
<evidence type="ECO:0000256" key="3">
    <source>
        <dbReference type="ARBA" id="ARBA00022485"/>
    </source>
</evidence>
<dbReference type="PANTHER" id="PTHR43742:SF9">
    <property type="entry name" value="TETRATHIONATE REDUCTASE SUBUNIT A"/>
    <property type="match status" value="1"/>
</dbReference>
<dbReference type="InterPro" id="IPR037946">
    <property type="entry name" value="MopB_CT_Tetrathionate"/>
</dbReference>
<reference evidence="12 13" key="1">
    <citation type="submission" date="2018-10" db="EMBL/GenBank/DDBJ databases">
        <title>Comamonadaceae CDC group NO-1 genome sequencing and assembly.</title>
        <authorList>
            <person name="Bernier A.-M."/>
            <person name="Bernard K."/>
        </authorList>
    </citation>
    <scope>NUCLEOTIDE SEQUENCE [LARGE SCALE GENOMIC DNA]</scope>
    <source>
        <strain evidence="12 13">NML161473</strain>
    </source>
</reference>
<dbReference type="CDD" id="cd02758">
    <property type="entry name" value="MopB_Tetrathionate-Ra"/>
    <property type="match status" value="1"/>
</dbReference>
<evidence type="ECO:0000259" key="11">
    <source>
        <dbReference type="PROSITE" id="PS51669"/>
    </source>
</evidence>
<dbReference type="Pfam" id="PF00384">
    <property type="entry name" value="Molybdopterin"/>
    <property type="match status" value="1"/>
</dbReference>
<keyword evidence="6" id="KW-0732">Signal</keyword>
<dbReference type="InterPro" id="IPR050612">
    <property type="entry name" value="Prok_Mopterin_Oxidored"/>
</dbReference>
<feature type="domain" description="4Fe-4S Mo/W bis-MGD-type" evidence="11">
    <location>
        <begin position="101"/>
        <end position="185"/>
    </location>
</feature>
<dbReference type="GO" id="GO:0016491">
    <property type="term" value="F:oxidoreductase activity"/>
    <property type="evidence" value="ECO:0007669"/>
    <property type="project" value="UniProtKB-KW"/>
</dbReference>
<dbReference type="EMBL" id="RDQL01000016">
    <property type="protein sequence ID" value="RMW97012.1"/>
    <property type="molecule type" value="Genomic_DNA"/>
</dbReference>
<keyword evidence="13" id="KW-1185">Reference proteome</keyword>
<dbReference type="RefSeq" id="WP_122254460.1">
    <property type="nucleotide sequence ID" value="NZ_RDQL01000016.1"/>
</dbReference>
<evidence type="ECO:0000256" key="4">
    <source>
        <dbReference type="ARBA" id="ARBA00022505"/>
    </source>
</evidence>
<sequence length="1094" mass="117503">MTDKPQRPIAPVPPANAAPAASPAPSAQPNATRRNLLRGGLVAGGAAAFAAGYGETLMKGAKGLLTGTSGVPTANATRGNSLQPEFRINPATGLLDTQPGQVVSPSSCLGCWTQCGIRVRVDTENNKILRVAGNPYHPLATTHPAPMETPVREVYAMLGGDNGLEGRATSCARGSSMFEHQTAAHRVLAPLKRVGPRGSGQWQTISFEQLIEEVCEGGDLFGEGHVEGLRAIRDVQTPIDPDNPEYGPKANQLLFTDASNEGRKPLINRFAKQSFGTNNVANHGAYCGQSYRVGTAAALGDIPAMKHGKPDWKNSRFGLFLGTAPAQAGNPFQRMGRELAEARSRDEKTYQYVVVSPLLPTSSSHAAGDNNRWLPIKPATDLAFAMGLIRWIIDNERYDAKFLAQPGPAAMAAAGEASWSNATHLLINDPKHPRYGQFLRGADMGWPMPAPKDEKTPAEDVYVVQLADGTLAPHTVAQAAELFVERMVEILPPAPAPAPAAEGQAAAPAATPQAAAAPLPPVPVAVCSSLFKLREQARLKTLQEYSELCGVPVKEIEDLAREFTSHGKRAVANSHGGTMSGAGFYTAYAIAMLNNLIGNLNVKGGWVLDAGPFGPFGPGPRYNFAKFDGMVAAKGVTLSRTRFPYEKTSEFKRKKEAGENPYPAKAPWYPAPGPMSSEMLAAGLMGYPYGIKAWINHMSNPVYSICGFEQALVEGVKDTKKLPLFISIDPFINETTALADYIVPDTVTYESWGIGAPWADVIAKTSTVRWPVVEPATAKTAEGCPINCETFLFAVAKKLGLPGFGKNGMSTKDGQPLDLDTPEQFFLRGMGNIAYQAGKPVPEASDDDIAITGLTRWMPELEQSLAPEEVRRVAMVMSRGGRFDSIDAAWKGDHIKAAYAKPVQIWHEPLAKMRHSMTGERYSGCPTWYPTRFADGSAMREHYPEKDWPLTMSSYKSNLMSSMSIAASRLRQVHPHNPISINREDAQALGIANGDHIRVTTPGGSLQGVALVRGGIAKGAIAIEYGYGHTQLGTVAHLVDGKPTAHNPQHGRGVNLNRLGFTDPTRPAHDNVWIDWVSGAVVRQGLPVRVEKVA</sequence>
<dbReference type="Pfam" id="PF01568">
    <property type="entry name" value="Molydop_binding"/>
    <property type="match status" value="1"/>
</dbReference>
<keyword evidence="7" id="KW-0560">Oxidoreductase</keyword>
<keyword evidence="8" id="KW-0408">Iron</keyword>
<protein>
    <submittedName>
        <fullName evidence="12">Tetrathionate reductase subunit TtrA</fullName>
    </submittedName>
</protein>
<accession>A0A3M6Q184</accession>
<dbReference type="AlphaFoldDB" id="A0A3M6Q184"/>
<dbReference type="InterPro" id="IPR006656">
    <property type="entry name" value="Mopterin_OxRdtase"/>
</dbReference>
<evidence type="ECO:0000256" key="1">
    <source>
        <dbReference type="ARBA" id="ARBA00001942"/>
    </source>
</evidence>
<evidence type="ECO:0000313" key="12">
    <source>
        <dbReference type="EMBL" id="RMW97012.1"/>
    </source>
</evidence>
<dbReference type="InterPro" id="IPR009010">
    <property type="entry name" value="Asp_de-COase-like_dom_sf"/>
</dbReference>
<dbReference type="SUPFAM" id="SSF50692">
    <property type="entry name" value="ADC-like"/>
    <property type="match status" value="1"/>
</dbReference>
<dbReference type="InterPro" id="IPR041929">
    <property type="entry name" value="Tetrathionate-R_A_N"/>
</dbReference>
<dbReference type="GO" id="GO:0043546">
    <property type="term" value="F:molybdopterin cofactor binding"/>
    <property type="evidence" value="ECO:0007669"/>
    <property type="project" value="InterPro"/>
</dbReference>
<gene>
    <name evidence="12" type="primary">ttrA</name>
    <name evidence="12" type="ORF">EBQ25_10345</name>
</gene>
<comment type="cofactor">
    <cofactor evidence="1">
        <name>Mo-bis(molybdopterin guanine dinucleotide)</name>
        <dbReference type="ChEBI" id="CHEBI:60539"/>
    </cofactor>
</comment>
<feature type="region of interest" description="Disordered" evidence="10">
    <location>
        <begin position="1"/>
        <end position="31"/>
    </location>
</feature>
<dbReference type="InterPro" id="IPR006311">
    <property type="entry name" value="TAT_signal"/>
</dbReference>
<evidence type="ECO:0000313" key="13">
    <source>
        <dbReference type="Proteomes" id="UP000267035"/>
    </source>
</evidence>
<dbReference type="Proteomes" id="UP000267035">
    <property type="component" value="Unassembled WGS sequence"/>
</dbReference>
<keyword evidence="4" id="KW-0500">Molybdenum</keyword>
<dbReference type="PROSITE" id="PS51318">
    <property type="entry name" value="TAT"/>
    <property type="match status" value="1"/>
</dbReference>
<dbReference type="GO" id="GO:0046872">
    <property type="term" value="F:metal ion binding"/>
    <property type="evidence" value="ECO:0007669"/>
    <property type="project" value="UniProtKB-KW"/>
</dbReference>
<organism evidence="12 13">
    <name type="scientific">Allofranklinella schreckenbergeri</name>
    <dbReference type="NCBI Taxonomy" id="1076744"/>
    <lineage>
        <taxon>Bacteria</taxon>
        <taxon>Pseudomonadati</taxon>
        <taxon>Pseudomonadota</taxon>
        <taxon>Betaproteobacteria</taxon>
        <taxon>Burkholderiales</taxon>
        <taxon>Comamonadaceae</taxon>
        <taxon>Allofranklinella</taxon>
    </lineage>
</organism>
<keyword evidence="5" id="KW-0479">Metal-binding</keyword>
<keyword evidence="9" id="KW-0411">Iron-sulfur</keyword>
<dbReference type="SMART" id="SM00926">
    <property type="entry name" value="Molybdop_Fe4S4"/>
    <property type="match status" value="1"/>
</dbReference>
<evidence type="ECO:0000256" key="9">
    <source>
        <dbReference type="ARBA" id="ARBA00023014"/>
    </source>
</evidence>
<comment type="similarity">
    <text evidence="2">Belongs to the prokaryotic molybdopterin-containing oxidoreductase family.</text>
</comment>
<dbReference type="Pfam" id="PF04879">
    <property type="entry name" value="Molybdop_Fe4S4"/>
    <property type="match status" value="1"/>
</dbReference>